<dbReference type="GeneID" id="79303268"/>
<dbReference type="RefSeq" id="WP_276282035.1">
    <property type="nucleotide sequence ID" value="NZ_CP119809.1"/>
</dbReference>
<reference evidence="2 3" key="1">
    <citation type="journal article" date="2019" name="Int. J. Syst. Evol. Microbiol.">
        <title>The Global Catalogue of Microorganisms (GCM) 10K type strain sequencing project: providing services to taxonomists for standard genome sequencing and annotation.</title>
        <authorList>
            <consortium name="The Broad Institute Genomics Platform"/>
            <consortium name="The Broad Institute Genome Sequencing Center for Infectious Disease"/>
            <person name="Wu L."/>
            <person name="Ma J."/>
        </authorList>
    </citation>
    <scope>NUCLEOTIDE SEQUENCE [LARGE SCALE GENOMIC DNA]</scope>
    <source>
        <strain evidence="2 3">DT72</strain>
    </source>
</reference>
<dbReference type="AlphaFoldDB" id="A0ABD5WHY2"/>
<comment type="caution">
    <text evidence="2">The sequence shown here is derived from an EMBL/GenBank/DDBJ whole genome shotgun (WGS) entry which is preliminary data.</text>
</comment>
<gene>
    <name evidence="2" type="ORF">ACFQJ6_08440</name>
</gene>
<sequence length="188" mass="19985">MQPVSRRRVLAALGTGAFGFARRRDADALAEDSETFRALVDDAESVATDSLADESATFGAWLTGANERPPVATDAFGFAVFAVAPGERAIDYWLVVADVENVAESHIHKGPPDLNGNVVAYLFGPAQKPVTTTGPLASGRLTDDAMIWPLTDVAGMVEQMRAANVYVNVHTTAHPAGEIRGQIRPLRG</sequence>
<evidence type="ECO:0000313" key="3">
    <source>
        <dbReference type="Proteomes" id="UP001596407"/>
    </source>
</evidence>
<evidence type="ECO:0000259" key="1">
    <source>
        <dbReference type="PROSITE" id="PS50933"/>
    </source>
</evidence>
<feature type="domain" description="CHRD" evidence="1">
    <location>
        <begin position="54"/>
        <end position="188"/>
    </location>
</feature>
<keyword evidence="3" id="KW-1185">Reference proteome</keyword>
<dbReference type="PROSITE" id="PS50933">
    <property type="entry name" value="CHRD"/>
    <property type="match status" value="1"/>
</dbReference>
<evidence type="ECO:0000313" key="2">
    <source>
        <dbReference type="EMBL" id="MFC7080141.1"/>
    </source>
</evidence>
<dbReference type="InterPro" id="IPR010895">
    <property type="entry name" value="CHRD"/>
</dbReference>
<dbReference type="Proteomes" id="UP001596407">
    <property type="component" value="Unassembled WGS sequence"/>
</dbReference>
<accession>A0ABD5WHY2</accession>
<dbReference type="Pfam" id="PF07452">
    <property type="entry name" value="CHRD"/>
    <property type="match status" value="1"/>
</dbReference>
<organism evidence="2 3">
    <name type="scientific">Halorussus caseinilyticus</name>
    <dbReference type="NCBI Taxonomy" id="3034025"/>
    <lineage>
        <taxon>Archaea</taxon>
        <taxon>Methanobacteriati</taxon>
        <taxon>Methanobacteriota</taxon>
        <taxon>Stenosarchaea group</taxon>
        <taxon>Halobacteria</taxon>
        <taxon>Halobacteriales</taxon>
        <taxon>Haladaptataceae</taxon>
        <taxon>Halorussus</taxon>
    </lineage>
</organism>
<dbReference type="EMBL" id="JBHSZH010000005">
    <property type="protein sequence ID" value="MFC7080141.1"/>
    <property type="molecule type" value="Genomic_DNA"/>
</dbReference>
<name>A0ABD5WHY2_9EURY</name>
<dbReference type="SMART" id="SM00754">
    <property type="entry name" value="CHRD"/>
    <property type="match status" value="1"/>
</dbReference>
<protein>
    <submittedName>
        <fullName evidence="2">CHRD domain-containing protein</fullName>
    </submittedName>
</protein>
<proteinExistence type="predicted"/>